<keyword evidence="2" id="KW-1185">Reference proteome</keyword>
<reference evidence="1 2" key="1">
    <citation type="submission" date="2024-10" db="EMBL/GenBank/DDBJ databases">
        <title>Updated reference genomes for cyclostephanoid diatoms.</title>
        <authorList>
            <person name="Roberts W.R."/>
            <person name="Alverson A.J."/>
        </authorList>
    </citation>
    <scope>NUCLEOTIDE SEQUENCE [LARGE SCALE GENOMIC DNA]</scope>
    <source>
        <strain evidence="1 2">AJA232-27</strain>
    </source>
</reference>
<protein>
    <submittedName>
        <fullName evidence="1">Uncharacterized protein</fullName>
    </submittedName>
</protein>
<gene>
    <name evidence="1" type="ORF">ACHAWU_007513</name>
</gene>
<evidence type="ECO:0000313" key="2">
    <source>
        <dbReference type="Proteomes" id="UP001530293"/>
    </source>
</evidence>
<accession>A0ABD3M6Z9</accession>
<name>A0ABD3M6Z9_9STRA</name>
<sequence length="248" mass="28194">MRLSQFTARVILFLSSREVDDVCAFVYFQFAPPMTCRCGGSRKIQYDAHRKNSLQREKRNSFQIVRKSLSSSMKQDDDDANNRFLIEELPLNQIFQRAVVLQRSGERSGSLEEYKQFLKVAESHDVDPTLYAEVHANMGAIYAMQGKGSETTTDVKIQLRLQAKESFQMAVKYRPSLGSAWVNLALLVLAEGKELGNSVTEQSQVMNSLKEARQCCERALGMDNEDERSRSLANKLIGDIDTMIRHLK</sequence>
<dbReference type="InterPro" id="IPR011990">
    <property type="entry name" value="TPR-like_helical_dom_sf"/>
</dbReference>
<dbReference type="EMBL" id="JALLBG020000196">
    <property type="protein sequence ID" value="KAL3759769.1"/>
    <property type="molecule type" value="Genomic_DNA"/>
</dbReference>
<proteinExistence type="predicted"/>
<evidence type="ECO:0000313" key="1">
    <source>
        <dbReference type="EMBL" id="KAL3759769.1"/>
    </source>
</evidence>
<dbReference type="Gene3D" id="1.25.40.10">
    <property type="entry name" value="Tetratricopeptide repeat domain"/>
    <property type="match status" value="1"/>
</dbReference>
<dbReference type="SUPFAM" id="SSF48452">
    <property type="entry name" value="TPR-like"/>
    <property type="match status" value="1"/>
</dbReference>
<comment type="caution">
    <text evidence="1">The sequence shown here is derived from an EMBL/GenBank/DDBJ whole genome shotgun (WGS) entry which is preliminary data.</text>
</comment>
<dbReference type="AlphaFoldDB" id="A0ABD3M6Z9"/>
<dbReference type="Proteomes" id="UP001530293">
    <property type="component" value="Unassembled WGS sequence"/>
</dbReference>
<organism evidence="1 2">
    <name type="scientific">Discostella pseudostelligera</name>
    <dbReference type="NCBI Taxonomy" id="259834"/>
    <lineage>
        <taxon>Eukaryota</taxon>
        <taxon>Sar</taxon>
        <taxon>Stramenopiles</taxon>
        <taxon>Ochrophyta</taxon>
        <taxon>Bacillariophyta</taxon>
        <taxon>Coscinodiscophyceae</taxon>
        <taxon>Thalassiosirophycidae</taxon>
        <taxon>Stephanodiscales</taxon>
        <taxon>Stephanodiscaceae</taxon>
        <taxon>Discostella</taxon>
    </lineage>
</organism>